<keyword evidence="1 2" id="KW-0238">DNA-binding</keyword>
<dbReference type="EMBL" id="JACCBF010000001">
    <property type="protein sequence ID" value="NYD32521.1"/>
    <property type="molecule type" value="Genomic_DNA"/>
</dbReference>
<comment type="caution">
    <text evidence="4">The sequence shown here is derived from an EMBL/GenBank/DDBJ whole genome shotgun (WGS) entry which is preliminary data.</text>
</comment>
<evidence type="ECO:0000256" key="2">
    <source>
        <dbReference type="PROSITE-ProRule" id="PRU00335"/>
    </source>
</evidence>
<protein>
    <submittedName>
        <fullName evidence="4">AcrR family transcriptional regulator</fullName>
    </submittedName>
</protein>
<dbReference type="InterPro" id="IPR001647">
    <property type="entry name" value="HTH_TetR"/>
</dbReference>
<proteinExistence type="predicted"/>
<dbReference type="PROSITE" id="PS50977">
    <property type="entry name" value="HTH_TETR_2"/>
    <property type="match status" value="1"/>
</dbReference>
<feature type="domain" description="HTH tetR-type" evidence="3">
    <location>
        <begin position="13"/>
        <end position="73"/>
    </location>
</feature>
<dbReference type="SUPFAM" id="SSF46689">
    <property type="entry name" value="Homeodomain-like"/>
    <property type="match status" value="1"/>
</dbReference>
<organism evidence="4 5">
    <name type="scientific">Nocardioides kongjuensis</name>
    <dbReference type="NCBI Taxonomy" id="349522"/>
    <lineage>
        <taxon>Bacteria</taxon>
        <taxon>Bacillati</taxon>
        <taxon>Actinomycetota</taxon>
        <taxon>Actinomycetes</taxon>
        <taxon>Propionibacteriales</taxon>
        <taxon>Nocardioidaceae</taxon>
        <taxon>Nocardioides</taxon>
    </lineage>
</organism>
<dbReference type="RefSeq" id="WP_343052756.1">
    <property type="nucleotide sequence ID" value="NZ_BAABEF010000001.1"/>
</dbReference>
<dbReference type="InterPro" id="IPR050109">
    <property type="entry name" value="HTH-type_TetR-like_transc_reg"/>
</dbReference>
<dbReference type="GO" id="GO:0003700">
    <property type="term" value="F:DNA-binding transcription factor activity"/>
    <property type="evidence" value="ECO:0007669"/>
    <property type="project" value="TreeGrafter"/>
</dbReference>
<reference evidence="4 5" key="1">
    <citation type="submission" date="2020-07" db="EMBL/GenBank/DDBJ databases">
        <title>Sequencing the genomes of 1000 actinobacteria strains.</title>
        <authorList>
            <person name="Klenk H.-P."/>
        </authorList>
    </citation>
    <scope>NUCLEOTIDE SEQUENCE [LARGE SCALE GENOMIC DNA]</scope>
    <source>
        <strain evidence="4 5">DSM 19082</strain>
    </source>
</reference>
<dbReference type="AlphaFoldDB" id="A0A852RG21"/>
<dbReference type="PANTHER" id="PTHR30055:SF226">
    <property type="entry name" value="HTH-TYPE TRANSCRIPTIONAL REGULATOR PKSA"/>
    <property type="match status" value="1"/>
</dbReference>
<dbReference type="Proteomes" id="UP000582231">
    <property type="component" value="Unassembled WGS sequence"/>
</dbReference>
<name>A0A852RG21_9ACTN</name>
<dbReference type="Pfam" id="PF00440">
    <property type="entry name" value="TetR_N"/>
    <property type="match status" value="1"/>
</dbReference>
<dbReference type="PANTHER" id="PTHR30055">
    <property type="entry name" value="HTH-TYPE TRANSCRIPTIONAL REGULATOR RUTR"/>
    <property type="match status" value="1"/>
</dbReference>
<dbReference type="GO" id="GO:0000976">
    <property type="term" value="F:transcription cis-regulatory region binding"/>
    <property type="evidence" value="ECO:0007669"/>
    <property type="project" value="TreeGrafter"/>
</dbReference>
<evidence type="ECO:0000256" key="1">
    <source>
        <dbReference type="ARBA" id="ARBA00023125"/>
    </source>
</evidence>
<accession>A0A852RG21</accession>
<keyword evidence="5" id="KW-1185">Reference proteome</keyword>
<evidence type="ECO:0000313" key="5">
    <source>
        <dbReference type="Proteomes" id="UP000582231"/>
    </source>
</evidence>
<dbReference type="PRINTS" id="PR00455">
    <property type="entry name" value="HTHTETR"/>
</dbReference>
<gene>
    <name evidence="4" type="ORF">BJ958_004067</name>
</gene>
<evidence type="ECO:0000259" key="3">
    <source>
        <dbReference type="PROSITE" id="PS50977"/>
    </source>
</evidence>
<dbReference type="Gene3D" id="1.10.357.10">
    <property type="entry name" value="Tetracycline Repressor, domain 2"/>
    <property type="match status" value="1"/>
</dbReference>
<feature type="DNA-binding region" description="H-T-H motif" evidence="2">
    <location>
        <begin position="36"/>
        <end position="55"/>
    </location>
</feature>
<sequence length="207" mass="22368">MTTTRVPQEERTRAMRQRLMDATVELLVEKGFGGTTTTLVSERAGVSRGAQLHHFPTKNDLVVAAVGHLTAIRGSDLEAAAAKLPAGRGRTEAVMQMLGDHFASPVFTAALELWVAARTDPGLHEAVAPLEQHVGRETHRLTVELLGVDEAQPGVRELVQATLDLVRGLGLANTLGDDARRRRRILTEWARTLDAALHPADPQGEDG</sequence>
<evidence type="ECO:0000313" key="4">
    <source>
        <dbReference type="EMBL" id="NYD32521.1"/>
    </source>
</evidence>
<dbReference type="InterPro" id="IPR009057">
    <property type="entry name" value="Homeodomain-like_sf"/>
</dbReference>